<evidence type="ECO:0000256" key="3">
    <source>
        <dbReference type="ARBA" id="ARBA00023082"/>
    </source>
</evidence>
<evidence type="ECO:0000313" key="8">
    <source>
        <dbReference type="Proteomes" id="UP001054846"/>
    </source>
</evidence>
<proteinExistence type="inferred from homology"/>
<dbReference type="PANTHER" id="PTHR43133">
    <property type="entry name" value="RNA POLYMERASE ECF-TYPE SIGMA FACTO"/>
    <property type="match status" value="1"/>
</dbReference>
<dbReference type="InterPro" id="IPR013249">
    <property type="entry name" value="RNA_pol_sigma70_r4_t2"/>
</dbReference>
<evidence type="ECO:0000256" key="4">
    <source>
        <dbReference type="ARBA" id="ARBA00023163"/>
    </source>
</evidence>
<dbReference type="Gene3D" id="1.10.10.10">
    <property type="entry name" value="Winged helix-like DNA-binding domain superfamily/Winged helix DNA-binding domain"/>
    <property type="match status" value="1"/>
</dbReference>
<dbReference type="SUPFAM" id="SSF88946">
    <property type="entry name" value="Sigma2 domain of RNA polymerase sigma factors"/>
    <property type="match status" value="1"/>
</dbReference>
<dbReference type="EMBL" id="CP063845">
    <property type="protein sequence ID" value="UFP96196.1"/>
    <property type="molecule type" value="Genomic_DNA"/>
</dbReference>
<evidence type="ECO:0000256" key="2">
    <source>
        <dbReference type="ARBA" id="ARBA00023015"/>
    </source>
</evidence>
<keyword evidence="8" id="KW-1185">Reference proteome</keyword>
<dbReference type="InterPro" id="IPR007627">
    <property type="entry name" value="RNA_pol_sigma70_r2"/>
</dbReference>
<protein>
    <submittedName>
        <fullName evidence="7">Sigma-70 family RNA polymerase sigma factor</fullName>
    </submittedName>
</protein>
<dbReference type="InterPro" id="IPR013325">
    <property type="entry name" value="RNA_pol_sigma_r2"/>
</dbReference>
<name>A0ABY3PR93_9CYAN</name>
<keyword evidence="4" id="KW-0804">Transcription</keyword>
<dbReference type="Gene3D" id="1.10.1740.10">
    <property type="match status" value="1"/>
</dbReference>
<evidence type="ECO:0000313" key="7">
    <source>
        <dbReference type="EMBL" id="UFP96196.1"/>
    </source>
</evidence>
<dbReference type="Pfam" id="PF04542">
    <property type="entry name" value="Sigma70_r2"/>
    <property type="match status" value="1"/>
</dbReference>
<feature type="domain" description="RNA polymerase sigma factor 70 region 4 type 2" evidence="6">
    <location>
        <begin position="137"/>
        <end position="188"/>
    </location>
</feature>
<dbReference type="InterPro" id="IPR014284">
    <property type="entry name" value="RNA_pol_sigma-70_dom"/>
</dbReference>
<sequence length="197" mass="21929">MHPPDSSDSRPANLRAGGDVELFRSIKGGQLAALGTLYDRFGGLVYGLALAILTNPQEAEDLTQEVFLSLFRNCTYDPSRGAPSSYLITLTRSRAIDRLRAKGRAVKLMQRWGQSRVVETSPVTPMESASIDECSQVVRDALEKLSPNHRRVLEMSYFKELSQREIAEKLGTPLGTVKSWVRRGLSELKETLQDYVG</sequence>
<dbReference type="InterPro" id="IPR036388">
    <property type="entry name" value="WH-like_DNA-bd_sf"/>
</dbReference>
<comment type="similarity">
    <text evidence="1">Belongs to the sigma-70 factor family. ECF subfamily.</text>
</comment>
<dbReference type="InterPro" id="IPR013324">
    <property type="entry name" value="RNA_pol_sigma_r3/r4-like"/>
</dbReference>
<dbReference type="SUPFAM" id="SSF88659">
    <property type="entry name" value="Sigma3 and sigma4 domains of RNA polymerase sigma factors"/>
    <property type="match status" value="1"/>
</dbReference>
<dbReference type="NCBIfam" id="TIGR02937">
    <property type="entry name" value="sigma70-ECF"/>
    <property type="match status" value="1"/>
</dbReference>
<organism evidence="7 8">
    <name type="scientific">Gloeobacter morelensis MG652769</name>
    <dbReference type="NCBI Taxonomy" id="2781736"/>
    <lineage>
        <taxon>Bacteria</taxon>
        <taxon>Bacillati</taxon>
        <taxon>Cyanobacteriota</taxon>
        <taxon>Cyanophyceae</taxon>
        <taxon>Gloeobacterales</taxon>
        <taxon>Gloeobacteraceae</taxon>
        <taxon>Gloeobacter</taxon>
        <taxon>Gloeobacter morelensis</taxon>
    </lineage>
</organism>
<dbReference type="RefSeq" id="WP_256997545.1">
    <property type="nucleotide sequence ID" value="NZ_CP063845.1"/>
</dbReference>
<accession>A0ABY3PR93</accession>
<dbReference type="NCBIfam" id="NF009172">
    <property type="entry name" value="PRK12519.1"/>
    <property type="match status" value="1"/>
</dbReference>
<evidence type="ECO:0000259" key="6">
    <source>
        <dbReference type="Pfam" id="PF08281"/>
    </source>
</evidence>
<reference evidence="7 8" key="1">
    <citation type="journal article" date="2021" name="Genome Biol. Evol.">
        <title>Complete Genome Sequencing of a Novel Gloeobacter Species from a Waterfall Cave in Mexico.</title>
        <authorList>
            <person name="Saw J.H."/>
            <person name="Cardona T."/>
            <person name="Montejano G."/>
        </authorList>
    </citation>
    <scope>NUCLEOTIDE SEQUENCE [LARGE SCALE GENOMIC DNA]</scope>
    <source>
        <strain evidence="7">MG652769</strain>
    </source>
</reference>
<feature type="domain" description="RNA polymerase sigma-70 region 2" evidence="5">
    <location>
        <begin position="37"/>
        <end position="104"/>
    </location>
</feature>
<evidence type="ECO:0000259" key="5">
    <source>
        <dbReference type="Pfam" id="PF04542"/>
    </source>
</evidence>
<dbReference type="Pfam" id="PF08281">
    <property type="entry name" value="Sigma70_r4_2"/>
    <property type="match status" value="1"/>
</dbReference>
<keyword evidence="3" id="KW-0731">Sigma factor</keyword>
<gene>
    <name evidence="7" type="ORF">ISF26_08315</name>
</gene>
<dbReference type="Proteomes" id="UP001054846">
    <property type="component" value="Chromosome"/>
</dbReference>
<evidence type="ECO:0000256" key="1">
    <source>
        <dbReference type="ARBA" id="ARBA00010641"/>
    </source>
</evidence>
<dbReference type="CDD" id="cd06171">
    <property type="entry name" value="Sigma70_r4"/>
    <property type="match status" value="1"/>
</dbReference>
<dbReference type="PANTHER" id="PTHR43133:SF62">
    <property type="entry name" value="RNA POLYMERASE SIGMA FACTOR SIGZ"/>
    <property type="match status" value="1"/>
</dbReference>
<dbReference type="InterPro" id="IPR039425">
    <property type="entry name" value="RNA_pol_sigma-70-like"/>
</dbReference>
<keyword evidence="2" id="KW-0805">Transcription regulation</keyword>